<gene>
    <name evidence="1" type="ORF">Pmani_034044</name>
</gene>
<evidence type="ECO:0000313" key="2">
    <source>
        <dbReference type="Proteomes" id="UP001292094"/>
    </source>
</evidence>
<proteinExistence type="predicted"/>
<accession>A0AAE1NQ34</accession>
<dbReference type="EMBL" id="JAWZYT010004602">
    <property type="protein sequence ID" value="KAK4293247.1"/>
    <property type="molecule type" value="Genomic_DNA"/>
</dbReference>
<name>A0AAE1NQ34_9EUCA</name>
<organism evidence="1 2">
    <name type="scientific">Petrolisthes manimaculis</name>
    <dbReference type="NCBI Taxonomy" id="1843537"/>
    <lineage>
        <taxon>Eukaryota</taxon>
        <taxon>Metazoa</taxon>
        <taxon>Ecdysozoa</taxon>
        <taxon>Arthropoda</taxon>
        <taxon>Crustacea</taxon>
        <taxon>Multicrustacea</taxon>
        <taxon>Malacostraca</taxon>
        <taxon>Eumalacostraca</taxon>
        <taxon>Eucarida</taxon>
        <taxon>Decapoda</taxon>
        <taxon>Pleocyemata</taxon>
        <taxon>Anomura</taxon>
        <taxon>Galatheoidea</taxon>
        <taxon>Porcellanidae</taxon>
        <taxon>Petrolisthes</taxon>
    </lineage>
</organism>
<keyword evidence="2" id="KW-1185">Reference proteome</keyword>
<reference evidence="1" key="1">
    <citation type="submission" date="2023-11" db="EMBL/GenBank/DDBJ databases">
        <title>Genome assemblies of two species of porcelain crab, Petrolisthes cinctipes and Petrolisthes manimaculis (Anomura: Porcellanidae).</title>
        <authorList>
            <person name="Angst P."/>
        </authorList>
    </citation>
    <scope>NUCLEOTIDE SEQUENCE</scope>
    <source>
        <strain evidence="1">PB745_02</strain>
        <tissue evidence="1">Gill</tissue>
    </source>
</reference>
<protein>
    <submittedName>
        <fullName evidence="1">Uncharacterized protein</fullName>
    </submittedName>
</protein>
<comment type="caution">
    <text evidence="1">The sequence shown here is derived from an EMBL/GenBank/DDBJ whole genome shotgun (WGS) entry which is preliminary data.</text>
</comment>
<dbReference type="Proteomes" id="UP001292094">
    <property type="component" value="Unassembled WGS sequence"/>
</dbReference>
<evidence type="ECO:0000313" key="1">
    <source>
        <dbReference type="EMBL" id="KAK4293247.1"/>
    </source>
</evidence>
<dbReference type="AlphaFoldDB" id="A0AAE1NQ34"/>
<sequence length="76" mass="8869">MKRKRVLPLTSEFCKDPQPFSNLLASRHKFAPHYIDGVGCLASLVPARKSVDESNYEIYERNREKKNLKEFTEEPD</sequence>